<feature type="signal peptide" evidence="2">
    <location>
        <begin position="1"/>
        <end position="26"/>
    </location>
</feature>
<dbReference type="GeneID" id="92816079"/>
<dbReference type="AlphaFoldDB" id="G5H763"/>
<dbReference type="InterPro" id="IPR050312">
    <property type="entry name" value="IolE/XylAMocC-like"/>
</dbReference>
<organism evidence="4 5">
    <name type="scientific">Alistipes indistinctus YIT 12060</name>
    <dbReference type="NCBI Taxonomy" id="742725"/>
    <lineage>
        <taxon>Bacteria</taxon>
        <taxon>Pseudomonadati</taxon>
        <taxon>Bacteroidota</taxon>
        <taxon>Bacteroidia</taxon>
        <taxon>Bacteroidales</taxon>
        <taxon>Rikenellaceae</taxon>
        <taxon>Alistipes</taxon>
    </lineage>
</organism>
<evidence type="ECO:0000256" key="1">
    <source>
        <dbReference type="SAM" id="MobiDB-lite"/>
    </source>
</evidence>
<dbReference type="Pfam" id="PF01261">
    <property type="entry name" value="AP_endonuc_2"/>
    <property type="match status" value="1"/>
</dbReference>
<dbReference type="Proteomes" id="UP000006008">
    <property type="component" value="Unassembled WGS sequence"/>
</dbReference>
<dbReference type="InterPro" id="IPR036237">
    <property type="entry name" value="Xyl_isomerase-like_sf"/>
</dbReference>
<protein>
    <recommendedName>
        <fullName evidence="3">Xylose isomerase-like TIM barrel domain-containing protein</fullName>
    </recommendedName>
</protein>
<name>G5H763_9BACT</name>
<dbReference type="EMBL" id="ADLD01000009">
    <property type="protein sequence ID" value="EHB92702.1"/>
    <property type="molecule type" value="Genomic_DNA"/>
</dbReference>
<dbReference type="RefSeq" id="WP_009133712.1">
    <property type="nucleotide sequence ID" value="NZ_CP102250.1"/>
</dbReference>
<dbReference type="InterPro" id="IPR013022">
    <property type="entry name" value="Xyl_isomerase-like_TIM-brl"/>
</dbReference>
<evidence type="ECO:0000256" key="2">
    <source>
        <dbReference type="SAM" id="SignalP"/>
    </source>
</evidence>
<accession>G5H763</accession>
<proteinExistence type="predicted"/>
<evidence type="ECO:0000313" key="5">
    <source>
        <dbReference type="Proteomes" id="UP000006008"/>
    </source>
</evidence>
<comment type="caution">
    <text evidence="4">The sequence shown here is derived from an EMBL/GenBank/DDBJ whole genome shotgun (WGS) entry which is preliminary data.</text>
</comment>
<evidence type="ECO:0000259" key="3">
    <source>
        <dbReference type="Pfam" id="PF01261"/>
    </source>
</evidence>
<gene>
    <name evidence="4" type="ORF">HMPREF9450_00906</name>
</gene>
<dbReference type="HOGENOM" id="CLU_073260_0_0_10"/>
<reference evidence="4 5" key="1">
    <citation type="submission" date="2011-08" db="EMBL/GenBank/DDBJ databases">
        <title>The Genome Sequence of Alistipes indistinctus YIT 12060.</title>
        <authorList>
            <consortium name="The Broad Institute Genome Sequencing Platform"/>
            <person name="Earl A."/>
            <person name="Ward D."/>
            <person name="Feldgarden M."/>
            <person name="Gevers D."/>
            <person name="Morotomi M."/>
            <person name="Young S.K."/>
            <person name="Zeng Q."/>
            <person name="Gargeya S."/>
            <person name="Fitzgerald M."/>
            <person name="Haas B."/>
            <person name="Abouelleil A."/>
            <person name="Alvarado L."/>
            <person name="Arachchi H.M."/>
            <person name="Berlin A."/>
            <person name="Brown A."/>
            <person name="Chapman S.B."/>
            <person name="Chen Z."/>
            <person name="Dunbar C."/>
            <person name="Freedman E."/>
            <person name="Gearin G."/>
            <person name="Gellesch M."/>
            <person name="Goldberg J."/>
            <person name="Griggs A."/>
            <person name="Gujja S."/>
            <person name="Heiman D."/>
            <person name="Howarth C."/>
            <person name="Larson L."/>
            <person name="Lui A."/>
            <person name="MacDonald P.J.P."/>
            <person name="Montmayeur A."/>
            <person name="Murphy C."/>
            <person name="Neiman D."/>
            <person name="Pearson M."/>
            <person name="Priest M."/>
            <person name="Roberts A."/>
            <person name="Saif S."/>
            <person name="Shea T."/>
            <person name="Shenoy N."/>
            <person name="Sisk P."/>
            <person name="Stolte C."/>
            <person name="Sykes S."/>
            <person name="Wortman J."/>
            <person name="Nusbaum C."/>
            <person name="Birren B."/>
        </authorList>
    </citation>
    <scope>NUCLEOTIDE SEQUENCE [LARGE SCALE GENOMIC DNA]</scope>
    <source>
        <strain evidence="4 5">YIT 12060</strain>
    </source>
</reference>
<dbReference type="OrthoDB" id="9782669at2"/>
<dbReference type="PANTHER" id="PTHR12110">
    <property type="entry name" value="HYDROXYPYRUVATE ISOMERASE"/>
    <property type="match status" value="1"/>
</dbReference>
<dbReference type="PATRIC" id="fig|742725.3.peg.958"/>
<dbReference type="STRING" id="742725.HMPREF9450_00906"/>
<evidence type="ECO:0000313" key="4">
    <source>
        <dbReference type="EMBL" id="EHB92702.1"/>
    </source>
</evidence>
<sequence length="345" mass="37706">MNRRDFIKKGLLAAGAASLVPLEGLAAFTPETAPEGAFHPAKGPTNAPQDGRISPPEAEATVPAETSPAGEKATPGSAGRRFLKSMMWGMIGMRGSSVLEKCEALKAAGFTGVEPYSHQDRQEMLEAMRQTGLKASSVCNAKHWSYPLSSPDSGIRRQGIDALHTAIEDARFYGTDAVLLVPGIVNGEVSYDQCWTRTTECLKEVLPAAEHAGVRIGIENVWNNFLLSPLETARYIDQFDSPAIGAYFDVGNVMAWGWPEQWTDILAGRIVRIHLKDFSRKLADEKGRGRGFDVPLGEGEVDWPRVMASLLRNYDGNWLTIEHQGGDTPEGLAELSRRWDRITGI</sequence>
<feature type="domain" description="Xylose isomerase-like TIM barrel" evidence="3">
    <location>
        <begin position="103"/>
        <end position="339"/>
    </location>
</feature>
<dbReference type="Gene3D" id="3.20.20.150">
    <property type="entry name" value="Divalent-metal-dependent TIM barrel enzymes"/>
    <property type="match status" value="1"/>
</dbReference>
<keyword evidence="5" id="KW-1185">Reference proteome</keyword>
<feature type="region of interest" description="Disordered" evidence="1">
    <location>
        <begin position="32"/>
        <end position="78"/>
    </location>
</feature>
<dbReference type="eggNOG" id="COG1082">
    <property type="taxonomic scope" value="Bacteria"/>
</dbReference>
<dbReference type="SUPFAM" id="SSF51658">
    <property type="entry name" value="Xylose isomerase-like"/>
    <property type="match status" value="1"/>
</dbReference>
<keyword evidence="2" id="KW-0732">Signal</keyword>
<feature type="chain" id="PRO_5003477842" description="Xylose isomerase-like TIM barrel domain-containing protein" evidence="2">
    <location>
        <begin position="27"/>
        <end position="345"/>
    </location>
</feature>